<dbReference type="InterPro" id="IPR019108">
    <property type="entry name" value="Caa3_assmbl_CtaG-rel"/>
</dbReference>
<keyword evidence="7" id="KW-0732">Signal</keyword>
<evidence type="ECO:0000313" key="8">
    <source>
        <dbReference type="EMBL" id="MCW8107865.1"/>
    </source>
</evidence>
<keyword evidence="9" id="KW-1185">Reference proteome</keyword>
<keyword evidence="5 6" id="KW-0472">Membrane</keyword>
<feature type="transmembrane region" description="Helical" evidence="6">
    <location>
        <begin position="236"/>
        <end position="254"/>
    </location>
</feature>
<feature type="signal peptide" evidence="7">
    <location>
        <begin position="1"/>
        <end position="20"/>
    </location>
</feature>
<feature type="transmembrane region" description="Helical" evidence="6">
    <location>
        <begin position="165"/>
        <end position="183"/>
    </location>
</feature>
<gene>
    <name evidence="8" type="ORF">OPS25_05055</name>
</gene>
<dbReference type="EMBL" id="JAPFRD010000005">
    <property type="protein sequence ID" value="MCW8107865.1"/>
    <property type="molecule type" value="Genomic_DNA"/>
</dbReference>
<comment type="subcellular location">
    <subcellularLocation>
        <location evidence="1">Cell membrane</location>
        <topology evidence="1">Multi-pass membrane protein</topology>
    </subcellularLocation>
</comment>
<feature type="chain" id="PRO_5047372448" evidence="7">
    <location>
        <begin position="21"/>
        <end position="269"/>
    </location>
</feature>
<evidence type="ECO:0000256" key="4">
    <source>
        <dbReference type="ARBA" id="ARBA00022989"/>
    </source>
</evidence>
<evidence type="ECO:0000256" key="3">
    <source>
        <dbReference type="ARBA" id="ARBA00022692"/>
    </source>
</evidence>
<evidence type="ECO:0000256" key="1">
    <source>
        <dbReference type="ARBA" id="ARBA00004651"/>
    </source>
</evidence>
<organism evidence="8 9">
    <name type="scientific">Alteromonas aquimaris</name>
    <dbReference type="NCBI Taxonomy" id="2998417"/>
    <lineage>
        <taxon>Bacteria</taxon>
        <taxon>Pseudomonadati</taxon>
        <taxon>Pseudomonadota</taxon>
        <taxon>Gammaproteobacteria</taxon>
        <taxon>Alteromonadales</taxon>
        <taxon>Alteromonadaceae</taxon>
        <taxon>Alteromonas/Salinimonas group</taxon>
        <taxon>Alteromonas</taxon>
    </lineage>
</organism>
<feature type="transmembrane region" description="Helical" evidence="6">
    <location>
        <begin position="92"/>
        <end position="112"/>
    </location>
</feature>
<keyword evidence="3 6" id="KW-0812">Transmembrane</keyword>
<reference evidence="8" key="1">
    <citation type="submission" date="2022-11" db="EMBL/GenBank/DDBJ databases">
        <title>Alteromonas sp. nov., isolated from sea water of the Qingdao.</title>
        <authorList>
            <person name="Wang Q."/>
        </authorList>
    </citation>
    <scope>NUCLEOTIDE SEQUENCE</scope>
    <source>
        <strain evidence="8">ASW11-7</strain>
    </source>
</reference>
<evidence type="ECO:0000313" key="9">
    <source>
        <dbReference type="Proteomes" id="UP001142810"/>
    </source>
</evidence>
<evidence type="ECO:0000256" key="2">
    <source>
        <dbReference type="ARBA" id="ARBA00022475"/>
    </source>
</evidence>
<feature type="transmembrane region" description="Helical" evidence="6">
    <location>
        <begin position="63"/>
        <end position="80"/>
    </location>
</feature>
<dbReference type="Gene3D" id="1.10.1760.20">
    <property type="match status" value="1"/>
</dbReference>
<sequence>MSVARLVLVCLALNSGQAVAHSPFSSSGQESVAAGIAAGTVAGLWLLYAVGCRHVTPTAWRRWLFHLTAILTLFTLLGPLDKWAETSAAAHMTQHMLMMVIIAPAFALAKPLPQYYKVWGRYAKKCWRIAFKITQYPMLCAYLHGIVIWFWHIPTFYMLAVVNPWIHILEHACFLITAIWFWWACLHAFSSKSHYALLALLFTLMHTGFLGALLTFANAPFYGEARGLPDQQLAGLIMWVLGGLPYVSAAVWAANRWYTKFEREFTINK</sequence>
<proteinExistence type="predicted"/>
<feature type="transmembrane region" description="Helical" evidence="6">
    <location>
        <begin position="195"/>
        <end position="216"/>
    </location>
</feature>
<dbReference type="RefSeq" id="WP_265616554.1">
    <property type="nucleotide sequence ID" value="NZ_JAPFRD010000005.1"/>
</dbReference>
<comment type="caution">
    <text evidence="8">The sequence shown here is derived from an EMBL/GenBank/DDBJ whole genome shotgun (WGS) entry which is preliminary data.</text>
</comment>
<feature type="transmembrane region" description="Helical" evidence="6">
    <location>
        <begin position="30"/>
        <end position="51"/>
    </location>
</feature>
<evidence type="ECO:0000256" key="5">
    <source>
        <dbReference type="ARBA" id="ARBA00023136"/>
    </source>
</evidence>
<accession>A0ABT3P5Q7</accession>
<keyword evidence="2" id="KW-1003">Cell membrane</keyword>
<protein>
    <submittedName>
        <fullName evidence="8">Cytochrome c oxidase assembly protein</fullName>
    </submittedName>
</protein>
<feature type="transmembrane region" description="Helical" evidence="6">
    <location>
        <begin position="133"/>
        <end position="153"/>
    </location>
</feature>
<name>A0ABT3P5Q7_9ALTE</name>
<evidence type="ECO:0000256" key="6">
    <source>
        <dbReference type="SAM" id="Phobius"/>
    </source>
</evidence>
<dbReference type="Proteomes" id="UP001142810">
    <property type="component" value="Unassembled WGS sequence"/>
</dbReference>
<keyword evidence="4 6" id="KW-1133">Transmembrane helix</keyword>
<evidence type="ECO:0000256" key="7">
    <source>
        <dbReference type="SAM" id="SignalP"/>
    </source>
</evidence>
<dbReference type="Pfam" id="PF09678">
    <property type="entry name" value="Caa3_CtaG"/>
    <property type="match status" value="1"/>
</dbReference>